<keyword evidence="2" id="KW-1133">Transmembrane helix</keyword>
<protein>
    <submittedName>
        <fullName evidence="3">Uncharacterized protein</fullName>
    </submittedName>
</protein>
<evidence type="ECO:0000313" key="4">
    <source>
        <dbReference type="Proteomes" id="UP000031036"/>
    </source>
</evidence>
<feature type="region of interest" description="Disordered" evidence="1">
    <location>
        <begin position="1"/>
        <end position="20"/>
    </location>
</feature>
<proteinExistence type="predicted"/>
<reference evidence="3 4" key="1">
    <citation type="submission" date="2014-11" db="EMBL/GenBank/DDBJ databases">
        <title>Genetic blueprint of the zoonotic pathogen Toxocara canis.</title>
        <authorList>
            <person name="Zhu X.-Q."/>
            <person name="Korhonen P.K."/>
            <person name="Cai H."/>
            <person name="Young N.D."/>
            <person name="Nejsum P."/>
            <person name="von Samson-Himmelstjerna G."/>
            <person name="Boag P.R."/>
            <person name="Tan P."/>
            <person name="Li Q."/>
            <person name="Min J."/>
            <person name="Yang Y."/>
            <person name="Wang X."/>
            <person name="Fang X."/>
            <person name="Hall R.S."/>
            <person name="Hofmann A."/>
            <person name="Sternberg P.W."/>
            <person name="Jex A.R."/>
            <person name="Gasser R.B."/>
        </authorList>
    </citation>
    <scope>NUCLEOTIDE SEQUENCE [LARGE SCALE GENOMIC DNA]</scope>
    <source>
        <strain evidence="3">PN_DK_2014</strain>
    </source>
</reference>
<comment type="caution">
    <text evidence="3">The sequence shown here is derived from an EMBL/GenBank/DDBJ whole genome shotgun (WGS) entry which is preliminary data.</text>
</comment>
<name>A0A0B2UQB1_TOXCA</name>
<keyword evidence="2" id="KW-0472">Membrane</keyword>
<organism evidence="3 4">
    <name type="scientific">Toxocara canis</name>
    <name type="common">Canine roundworm</name>
    <dbReference type="NCBI Taxonomy" id="6265"/>
    <lineage>
        <taxon>Eukaryota</taxon>
        <taxon>Metazoa</taxon>
        <taxon>Ecdysozoa</taxon>
        <taxon>Nematoda</taxon>
        <taxon>Chromadorea</taxon>
        <taxon>Rhabditida</taxon>
        <taxon>Spirurina</taxon>
        <taxon>Ascaridomorpha</taxon>
        <taxon>Ascaridoidea</taxon>
        <taxon>Toxocaridae</taxon>
        <taxon>Toxocara</taxon>
    </lineage>
</organism>
<keyword evidence="2" id="KW-0812">Transmembrane</keyword>
<accession>A0A0B2UQB1</accession>
<keyword evidence="4" id="KW-1185">Reference proteome</keyword>
<dbReference type="EMBL" id="JPKZ01022726">
    <property type="protein sequence ID" value="KHN71110.1"/>
    <property type="molecule type" value="Genomic_DNA"/>
</dbReference>
<dbReference type="Proteomes" id="UP000031036">
    <property type="component" value="Unassembled WGS sequence"/>
</dbReference>
<dbReference type="AlphaFoldDB" id="A0A0B2UQB1"/>
<gene>
    <name evidence="3" type="ORF">Tcan_02503</name>
</gene>
<evidence type="ECO:0000313" key="3">
    <source>
        <dbReference type="EMBL" id="KHN71110.1"/>
    </source>
</evidence>
<evidence type="ECO:0000256" key="1">
    <source>
        <dbReference type="SAM" id="MobiDB-lite"/>
    </source>
</evidence>
<feature type="transmembrane region" description="Helical" evidence="2">
    <location>
        <begin position="42"/>
        <end position="66"/>
    </location>
</feature>
<sequence length="131" mass="14311">MVSRHFATSHKLSESTPPSFSPLSEIAEGFRYHLNLVASNSLLPYLSATVSFGIEAVLCVACMTIVDQHSRSRWKKTIYFDVTVITLSPSTPGRLSLRISLLLTRACLPTGRSESFPSAVSVLNVNIIDLA</sequence>
<evidence type="ECO:0000256" key="2">
    <source>
        <dbReference type="SAM" id="Phobius"/>
    </source>
</evidence>